<dbReference type="RefSeq" id="WP_321543678.1">
    <property type="nucleotide sequence ID" value="NZ_JAXIVS010000001.1"/>
</dbReference>
<dbReference type="Gene3D" id="3.40.50.1820">
    <property type="entry name" value="alpha/beta hydrolase"/>
    <property type="match status" value="1"/>
</dbReference>
<dbReference type="GO" id="GO:0016787">
    <property type="term" value="F:hydrolase activity"/>
    <property type="evidence" value="ECO:0007669"/>
    <property type="project" value="UniProtKB-KW"/>
</dbReference>
<gene>
    <name evidence="2" type="ORF">SYV04_01100</name>
</gene>
<comment type="caution">
    <text evidence="2">The sequence shown here is derived from an EMBL/GenBank/DDBJ whole genome shotgun (WGS) entry which is preliminary data.</text>
</comment>
<dbReference type="SUPFAM" id="SSF53474">
    <property type="entry name" value="alpha/beta-Hydrolases"/>
    <property type="match status" value="1"/>
</dbReference>
<accession>A0ABU5GWL5</accession>
<dbReference type="EMBL" id="JAXIVS010000001">
    <property type="protein sequence ID" value="MDY7224952.1"/>
    <property type="molecule type" value="Genomic_DNA"/>
</dbReference>
<dbReference type="Pfam" id="PF02089">
    <property type="entry name" value="Palm_thioest"/>
    <property type="match status" value="1"/>
</dbReference>
<keyword evidence="1" id="KW-0732">Signal</keyword>
<dbReference type="InterPro" id="IPR029058">
    <property type="entry name" value="AB_hydrolase_fold"/>
</dbReference>
<feature type="chain" id="PRO_5047141092" evidence="1">
    <location>
        <begin position="22"/>
        <end position="281"/>
    </location>
</feature>
<evidence type="ECO:0000313" key="3">
    <source>
        <dbReference type="Proteomes" id="UP001291309"/>
    </source>
</evidence>
<feature type="signal peptide" evidence="1">
    <location>
        <begin position="1"/>
        <end position="21"/>
    </location>
</feature>
<organism evidence="2 3">
    <name type="scientific">Hyalangium rubrum</name>
    <dbReference type="NCBI Taxonomy" id="3103134"/>
    <lineage>
        <taxon>Bacteria</taxon>
        <taxon>Pseudomonadati</taxon>
        <taxon>Myxococcota</taxon>
        <taxon>Myxococcia</taxon>
        <taxon>Myxococcales</taxon>
        <taxon>Cystobacterineae</taxon>
        <taxon>Archangiaceae</taxon>
        <taxon>Hyalangium</taxon>
    </lineage>
</organism>
<reference evidence="2 3" key="1">
    <citation type="submission" date="2023-12" db="EMBL/GenBank/DDBJ databases">
        <title>the genome sequence of Hyalangium sp. s54d21.</title>
        <authorList>
            <person name="Zhang X."/>
        </authorList>
    </citation>
    <scope>NUCLEOTIDE SEQUENCE [LARGE SCALE GENOMIC DNA]</scope>
    <source>
        <strain evidence="3">s54d21</strain>
    </source>
</reference>
<name>A0ABU5GWL5_9BACT</name>
<keyword evidence="2" id="KW-0378">Hydrolase</keyword>
<evidence type="ECO:0000256" key="1">
    <source>
        <dbReference type="SAM" id="SignalP"/>
    </source>
</evidence>
<evidence type="ECO:0000313" key="2">
    <source>
        <dbReference type="EMBL" id="MDY7224952.1"/>
    </source>
</evidence>
<keyword evidence="3" id="KW-1185">Reference proteome</keyword>
<protein>
    <submittedName>
        <fullName evidence="2">Alpha/beta fold hydrolase</fullName>
    </submittedName>
</protein>
<sequence length="281" mass="29769">MKGWIVAAAGMLFLLGARAEAQCATTCATVAPKHPVILVHGRNDTAARWDTLVSNWTARGYTEGVNLFRFDMTRDCGANTFCSTLPGYSASFVNESYARCLANFIDTKVPCPGGVCPAVDLVTHSQGGVVARYYARFLANRSVDDLVVMSAPNNGITNCTLVSNCPGVNPEDCPNSALMKKLNGVLPYGDGSNDETPGATATGPVHYAAVVSDGDTVVPPWCGSYFLSNPDAVSGANLDCRRPNYTVDPNATSCMLSKVQHLVVPTHASAIAFAYCEVNKD</sequence>
<proteinExistence type="predicted"/>
<dbReference type="Proteomes" id="UP001291309">
    <property type="component" value="Unassembled WGS sequence"/>
</dbReference>